<feature type="domain" description="PapC-like C-terminal" evidence="11">
    <location>
        <begin position="759"/>
        <end position="821"/>
    </location>
</feature>
<keyword evidence="8 10" id="KW-0472">Membrane</keyword>
<dbReference type="Gene3D" id="2.60.40.2610">
    <property type="entry name" value="Outer membrane usher protein FimD, plug domain"/>
    <property type="match status" value="1"/>
</dbReference>
<dbReference type="GO" id="GO:0009297">
    <property type="term" value="P:pilus assembly"/>
    <property type="evidence" value="ECO:0007669"/>
    <property type="project" value="InterPro"/>
</dbReference>
<evidence type="ECO:0000313" key="14">
    <source>
        <dbReference type="Proteomes" id="UP000494269"/>
    </source>
</evidence>
<evidence type="ECO:0000256" key="2">
    <source>
        <dbReference type="ARBA" id="ARBA00008064"/>
    </source>
</evidence>
<evidence type="ECO:0000256" key="9">
    <source>
        <dbReference type="ARBA" id="ARBA00023237"/>
    </source>
</evidence>
<evidence type="ECO:0000256" key="3">
    <source>
        <dbReference type="ARBA" id="ARBA00022448"/>
    </source>
</evidence>
<dbReference type="GO" id="GO:0009279">
    <property type="term" value="C:cell outer membrane"/>
    <property type="evidence" value="ECO:0007669"/>
    <property type="project" value="UniProtKB-SubCell"/>
</dbReference>
<evidence type="ECO:0000259" key="12">
    <source>
        <dbReference type="Pfam" id="PF13954"/>
    </source>
</evidence>
<dbReference type="InterPro" id="IPR000015">
    <property type="entry name" value="Fimb_usher"/>
</dbReference>
<dbReference type="InterPro" id="IPR018030">
    <property type="entry name" value="Fimbrial_membr_usher_CS"/>
</dbReference>
<dbReference type="PROSITE" id="PS01151">
    <property type="entry name" value="FIMBRIAL_USHER"/>
    <property type="match status" value="1"/>
</dbReference>
<evidence type="ECO:0000256" key="5">
    <source>
        <dbReference type="ARBA" id="ARBA00022558"/>
    </source>
</evidence>
<dbReference type="InterPro" id="IPR025949">
    <property type="entry name" value="PapC-like_C"/>
</dbReference>
<sequence>MGAILGLASTQLIWSAELAPSPVSAAAQEQTQEQTQAPAAFDNSFLHRGSSQPSVDLSVFAFSNRVLPGLKSVSVRLNGQFLGVRDVDFVQVDDKEDAQPCLPVPFLEDIGVNMLAFPKLAQDKDVQCTKTLEFIASSSAAFDADKNVLTLSIPQAALVRQARGVVSPDLWDVGETAFWSSYRLSYNDMRSSGGRSSSSGHSSFLSLRNGFNLDAWRLRANGTFYDNDGSSKWDWSDFYAERDVAAWRGWLRLGDSSTSGNVFTSTRFRGVQLRSDEGMLPDSMRGYAPIVRGVAPSNAKVTVRQNGHVIYSTFVAAGPFVIDDLYSTPGAGDLEVEIEELGGRTTRFFQPFSALPAMMREGIWNYNFAVGQYRPTYGNDKPMLGQATLAYGLPFGLTAYGGWTSAADGYHAGAIGLALNMQSLGAVSVDTTNSRSRQRDGKTLVGTAARIQYAKSFPGSGTDFTLAGYRYNSTGYRSLEDAVRDRTEGDLFQGYQRQHEYQLSLSQRLGNVGSLSFNYYGIGYRNAPRKAEYMQMGFSSAIGRVGYSLNLGRNKSPWQDSQTTIMLTLSLPLGGTNTGSYAMNHSSGQGTSHDVNLNGALTDDYAATYALQTGVTSGGTDSGGHAYGSLGYASSIGQANLSHAYSRNNSSTNVDFSGALVVDRKGVLLGQSLGETAVVVDVPGAAGVQVDSYPGVRTDGSGRALIPYASPYRENRISLTPNHDDMTATIQENVQTVVPTRGAIVVAHFNTELGRTLLATLRGADGAEVPFGAAIYNVDGEQRGVVGPVGRAWLTGLQGANRFIVKWGANQERQCAFDIDVSGEELKTDEVKKELTCA</sequence>
<protein>
    <submittedName>
        <fullName evidence="13">Outer membrane usher protein FimD</fullName>
    </submittedName>
</protein>
<evidence type="ECO:0000256" key="7">
    <source>
        <dbReference type="ARBA" id="ARBA00022729"/>
    </source>
</evidence>
<dbReference type="Pfam" id="PF13954">
    <property type="entry name" value="PapC_N"/>
    <property type="match status" value="1"/>
</dbReference>
<dbReference type="InterPro" id="IPR025885">
    <property type="entry name" value="PapC_N"/>
</dbReference>
<dbReference type="AlphaFoldDB" id="A0A6S7A6F3"/>
<dbReference type="InterPro" id="IPR037224">
    <property type="entry name" value="PapC_N_sf"/>
</dbReference>
<evidence type="ECO:0000256" key="1">
    <source>
        <dbReference type="ARBA" id="ARBA00004571"/>
    </source>
</evidence>
<dbReference type="PANTHER" id="PTHR30451:SF21">
    <property type="entry name" value="FIMBRIAL USHER DOMAIN-CONTAINING PROTEIN YDET-RELATED"/>
    <property type="match status" value="1"/>
</dbReference>
<keyword evidence="4" id="KW-1134">Transmembrane beta strand</keyword>
<evidence type="ECO:0000256" key="6">
    <source>
        <dbReference type="ARBA" id="ARBA00022692"/>
    </source>
</evidence>
<keyword evidence="3 10" id="KW-0813">Transport</keyword>
<dbReference type="SUPFAM" id="SSF141729">
    <property type="entry name" value="FimD N-terminal domain-like"/>
    <property type="match status" value="1"/>
</dbReference>
<dbReference type="Pfam" id="PF13953">
    <property type="entry name" value="PapC_C"/>
    <property type="match status" value="1"/>
</dbReference>
<dbReference type="Gene3D" id="2.60.40.2070">
    <property type="match status" value="1"/>
</dbReference>
<dbReference type="Pfam" id="PF00577">
    <property type="entry name" value="Usher"/>
    <property type="match status" value="1"/>
</dbReference>
<keyword evidence="14" id="KW-1185">Reference proteome</keyword>
<evidence type="ECO:0000313" key="13">
    <source>
        <dbReference type="EMBL" id="CAB3709289.1"/>
    </source>
</evidence>
<dbReference type="InterPro" id="IPR042186">
    <property type="entry name" value="FimD_plug_dom"/>
</dbReference>
<dbReference type="Proteomes" id="UP000494269">
    <property type="component" value="Unassembled WGS sequence"/>
</dbReference>
<name>A0A6S7A6F3_9BURK</name>
<evidence type="ECO:0000256" key="10">
    <source>
        <dbReference type="RuleBase" id="RU003884"/>
    </source>
</evidence>
<evidence type="ECO:0000259" key="11">
    <source>
        <dbReference type="Pfam" id="PF13953"/>
    </source>
</evidence>
<keyword evidence="6 10" id="KW-0812">Transmembrane</keyword>
<comment type="similarity">
    <text evidence="2 10">Belongs to the fimbrial export usher family.</text>
</comment>
<gene>
    <name evidence="13" type="primary">fimD</name>
    <name evidence="13" type="ORF">LMG3441_03023</name>
</gene>
<dbReference type="PANTHER" id="PTHR30451">
    <property type="entry name" value="OUTER MEMBRANE USHER PROTEIN"/>
    <property type="match status" value="1"/>
</dbReference>
<dbReference type="Gene3D" id="2.60.40.3110">
    <property type="match status" value="1"/>
</dbReference>
<organism evidence="13 14">
    <name type="scientific">Achromobacter kerstersii</name>
    <dbReference type="NCBI Taxonomy" id="1353890"/>
    <lineage>
        <taxon>Bacteria</taxon>
        <taxon>Pseudomonadati</taxon>
        <taxon>Pseudomonadota</taxon>
        <taxon>Betaproteobacteria</taxon>
        <taxon>Burkholderiales</taxon>
        <taxon>Alcaligenaceae</taxon>
        <taxon>Achromobacter</taxon>
    </lineage>
</organism>
<keyword evidence="9 10" id="KW-0998">Cell outer membrane</keyword>
<dbReference type="EMBL" id="CADIJQ010000004">
    <property type="protein sequence ID" value="CAB3709289.1"/>
    <property type="molecule type" value="Genomic_DNA"/>
</dbReference>
<dbReference type="InterPro" id="IPR043142">
    <property type="entry name" value="PapC-like_C_sf"/>
</dbReference>
<feature type="domain" description="PapC N-terminal" evidence="12">
    <location>
        <begin position="41"/>
        <end position="185"/>
    </location>
</feature>
<proteinExistence type="inferred from homology"/>
<dbReference type="Gene3D" id="3.10.20.410">
    <property type="match status" value="1"/>
</dbReference>
<comment type="subcellular location">
    <subcellularLocation>
        <location evidence="1 10">Cell outer membrane</location>
        <topology evidence="1 10">Multi-pass membrane protein</topology>
    </subcellularLocation>
</comment>
<dbReference type="GO" id="GO:0015473">
    <property type="term" value="F:fimbrial usher porin activity"/>
    <property type="evidence" value="ECO:0007669"/>
    <property type="project" value="InterPro"/>
</dbReference>
<evidence type="ECO:0000256" key="8">
    <source>
        <dbReference type="ARBA" id="ARBA00023136"/>
    </source>
</evidence>
<evidence type="ECO:0000256" key="4">
    <source>
        <dbReference type="ARBA" id="ARBA00022452"/>
    </source>
</evidence>
<keyword evidence="7" id="KW-0732">Signal</keyword>
<accession>A0A6S7A6F3</accession>
<keyword evidence="5 10" id="KW-1029">Fimbrium biogenesis</keyword>
<reference evidence="13 14" key="1">
    <citation type="submission" date="2020-04" db="EMBL/GenBank/DDBJ databases">
        <authorList>
            <person name="De Canck E."/>
        </authorList>
    </citation>
    <scope>NUCLEOTIDE SEQUENCE [LARGE SCALE GENOMIC DNA]</scope>
    <source>
        <strain evidence="13 14">LMG 3441</strain>
    </source>
</reference>